<dbReference type="InterPro" id="IPR050789">
    <property type="entry name" value="Diverse_Enzym_Activities"/>
</dbReference>
<dbReference type="PANTHER" id="PTHR43283">
    <property type="entry name" value="BETA-LACTAMASE-RELATED"/>
    <property type="match status" value="1"/>
</dbReference>
<evidence type="ECO:0000313" key="3">
    <source>
        <dbReference type="Proteomes" id="UP001501047"/>
    </source>
</evidence>
<gene>
    <name evidence="2" type="ORF">GCM10008908_22500</name>
</gene>
<keyword evidence="2" id="KW-0378">Hydrolase</keyword>
<keyword evidence="3" id="KW-1185">Reference proteome</keyword>
<accession>A0ABP3VZM4</accession>
<proteinExistence type="predicted"/>
<protein>
    <submittedName>
        <fullName evidence="2">Serine hydrolase</fullName>
    </submittedName>
</protein>
<comment type="caution">
    <text evidence="2">The sequence shown here is derived from an EMBL/GenBank/DDBJ whole genome shotgun (WGS) entry which is preliminary data.</text>
</comment>
<dbReference type="EMBL" id="BAAACI010000006">
    <property type="protein sequence ID" value="GAA0773773.1"/>
    <property type="molecule type" value="Genomic_DNA"/>
</dbReference>
<dbReference type="PANTHER" id="PTHR43283:SF7">
    <property type="entry name" value="BETA-LACTAMASE-RELATED DOMAIN-CONTAINING PROTEIN"/>
    <property type="match status" value="1"/>
</dbReference>
<dbReference type="InterPro" id="IPR012338">
    <property type="entry name" value="Beta-lactam/transpept-like"/>
</dbReference>
<reference evidence="3" key="1">
    <citation type="journal article" date="2019" name="Int. J. Syst. Evol. Microbiol.">
        <title>The Global Catalogue of Microorganisms (GCM) 10K type strain sequencing project: providing services to taxonomists for standard genome sequencing and annotation.</title>
        <authorList>
            <consortium name="The Broad Institute Genomics Platform"/>
            <consortium name="The Broad Institute Genome Sequencing Center for Infectious Disease"/>
            <person name="Wu L."/>
            <person name="Ma J."/>
        </authorList>
    </citation>
    <scope>NUCLEOTIDE SEQUENCE [LARGE SCALE GENOMIC DNA]</scope>
    <source>
        <strain evidence="3">JCM 1417</strain>
    </source>
</reference>
<feature type="domain" description="Beta-lactamase-related" evidence="1">
    <location>
        <begin position="38"/>
        <end position="298"/>
    </location>
</feature>
<dbReference type="RefSeq" id="WP_343826490.1">
    <property type="nucleotide sequence ID" value="NZ_BAAACI010000006.1"/>
</dbReference>
<evidence type="ECO:0000259" key="1">
    <source>
        <dbReference type="Pfam" id="PF00144"/>
    </source>
</evidence>
<dbReference type="GO" id="GO:0016787">
    <property type="term" value="F:hydrolase activity"/>
    <property type="evidence" value="ECO:0007669"/>
    <property type="project" value="UniProtKB-KW"/>
</dbReference>
<dbReference type="Proteomes" id="UP001501047">
    <property type="component" value="Unassembled WGS sequence"/>
</dbReference>
<organism evidence="2 3">
    <name type="scientific">Clostridium subterminale</name>
    <dbReference type="NCBI Taxonomy" id="1550"/>
    <lineage>
        <taxon>Bacteria</taxon>
        <taxon>Bacillati</taxon>
        <taxon>Bacillota</taxon>
        <taxon>Clostridia</taxon>
        <taxon>Eubacteriales</taxon>
        <taxon>Clostridiaceae</taxon>
        <taxon>Clostridium</taxon>
    </lineage>
</organism>
<dbReference type="Pfam" id="PF00144">
    <property type="entry name" value="Beta-lactamase"/>
    <property type="match status" value="1"/>
</dbReference>
<dbReference type="Gene3D" id="3.40.710.10">
    <property type="entry name" value="DD-peptidase/beta-lactamase superfamily"/>
    <property type="match status" value="1"/>
</dbReference>
<sequence>MKNHNWNLSTLEKEGMDEGKINEFINLIETEDQPIHGLVIIKNGNLVKNIGFNKYSNEDKHPIYSCSKSITSILIGKAIEQGLIKDINQKVLDYFPEIMINKENRDIEKMTIENLLTMSTGLKWHDNENYDEMWESDDPVKYFFSRPLEYIPGNKFNYCSGVVHILQFILEKVTGEDVLSFSKRILFDPLDISDILWEKEDNGILGSIEIAPLDMAKVGYMYLKNGMWKGKEIINEQWTKASTVKHIDTPNNLNEVTNFGAGYGYLWWKNNFGGFHANGFGGQYTFVVPELDLVVVFTGEAFGEDFFLPQIAMEKYIV</sequence>
<dbReference type="InterPro" id="IPR001466">
    <property type="entry name" value="Beta-lactam-related"/>
</dbReference>
<dbReference type="SUPFAM" id="SSF56601">
    <property type="entry name" value="beta-lactamase/transpeptidase-like"/>
    <property type="match status" value="1"/>
</dbReference>
<name>A0ABP3VZM4_CLOSU</name>
<evidence type="ECO:0000313" key="2">
    <source>
        <dbReference type="EMBL" id="GAA0773773.1"/>
    </source>
</evidence>